<dbReference type="InterPro" id="IPR006181">
    <property type="entry name" value="D-amino_acid_oxidase_CS"/>
</dbReference>
<organism evidence="10 11">
    <name type="scientific">Haloferula chungangensis</name>
    <dbReference type="NCBI Taxonomy" id="1048331"/>
    <lineage>
        <taxon>Bacteria</taxon>
        <taxon>Pseudomonadati</taxon>
        <taxon>Verrucomicrobiota</taxon>
        <taxon>Verrucomicrobiia</taxon>
        <taxon>Verrucomicrobiales</taxon>
        <taxon>Verrucomicrobiaceae</taxon>
        <taxon>Haloferula</taxon>
    </lineage>
</organism>
<dbReference type="SUPFAM" id="SSF54373">
    <property type="entry name" value="FAD-linked reductases, C-terminal domain"/>
    <property type="match status" value="1"/>
</dbReference>
<reference evidence="11" key="1">
    <citation type="journal article" date="2019" name="Int. J. Syst. Evol. Microbiol.">
        <title>The Global Catalogue of Microorganisms (GCM) 10K type strain sequencing project: providing services to taxonomists for standard genome sequencing and annotation.</title>
        <authorList>
            <consortium name="The Broad Institute Genomics Platform"/>
            <consortium name="The Broad Institute Genome Sequencing Center for Infectious Disease"/>
            <person name="Wu L."/>
            <person name="Ma J."/>
        </authorList>
    </citation>
    <scope>NUCLEOTIDE SEQUENCE [LARGE SCALE GENOMIC DNA]</scope>
    <source>
        <strain evidence="11">CGMCC 4.1467</strain>
    </source>
</reference>
<evidence type="ECO:0000256" key="2">
    <source>
        <dbReference type="ARBA" id="ARBA00006730"/>
    </source>
</evidence>
<dbReference type="PIRSF" id="PIRSF000189">
    <property type="entry name" value="D-aa_oxidase"/>
    <property type="match status" value="1"/>
</dbReference>
<evidence type="ECO:0000259" key="9">
    <source>
        <dbReference type="Pfam" id="PF01266"/>
    </source>
</evidence>
<evidence type="ECO:0000313" key="10">
    <source>
        <dbReference type="EMBL" id="MFC7338897.1"/>
    </source>
</evidence>
<evidence type="ECO:0000256" key="6">
    <source>
        <dbReference type="ARBA" id="ARBA00039101"/>
    </source>
</evidence>
<comment type="caution">
    <text evidence="10">The sequence shown here is derived from an EMBL/GenBank/DDBJ whole genome shotgun (WGS) entry which is preliminary data.</text>
</comment>
<dbReference type="InterPro" id="IPR006076">
    <property type="entry name" value="FAD-dep_OxRdtase"/>
</dbReference>
<dbReference type="GO" id="GO:0016491">
    <property type="term" value="F:oxidoreductase activity"/>
    <property type="evidence" value="ECO:0007669"/>
    <property type="project" value="UniProtKB-KW"/>
</dbReference>
<dbReference type="Proteomes" id="UP001596472">
    <property type="component" value="Unassembled WGS sequence"/>
</dbReference>
<evidence type="ECO:0000256" key="5">
    <source>
        <dbReference type="ARBA" id="ARBA00023002"/>
    </source>
</evidence>
<dbReference type="RefSeq" id="WP_379714855.1">
    <property type="nucleotide sequence ID" value="NZ_JBHTBS010000010.1"/>
</dbReference>
<evidence type="ECO:0000256" key="1">
    <source>
        <dbReference type="ARBA" id="ARBA00001974"/>
    </source>
</evidence>
<accession>A0ABW2LD49</accession>
<comment type="catalytic activity">
    <reaction evidence="8">
        <text>a D-alpha-amino acid + O2 + H2O = a 2-oxocarboxylate + H2O2 + NH4(+)</text>
        <dbReference type="Rhea" id="RHEA:21816"/>
        <dbReference type="ChEBI" id="CHEBI:15377"/>
        <dbReference type="ChEBI" id="CHEBI:15379"/>
        <dbReference type="ChEBI" id="CHEBI:16240"/>
        <dbReference type="ChEBI" id="CHEBI:28938"/>
        <dbReference type="ChEBI" id="CHEBI:35179"/>
        <dbReference type="ChEBI" id="CHEBI:59871"/>
        <dbReference type="EC" id="1.4.3.3"/>
    </reaction>
    <physiologicalReaction direction="left-to-right" evidence="8">
        <dbReference type="Rhea" id="RHEA:21817"/>
    </physiologicalReaction>
</comment>
<dbReference type="EC" id="1.4.3.3" evidence="6"/>
<keyword evidence="5 10" id="KW-0560">Oxidoreductase</keyword>
<evidence type="ECO:0000256" key="8">
    <source>
        <dbReference type="ARBA" id="ARBA00049547"/>
    </source>
</evidence>
<dbReference type="InterPro" id="IPR023209">
    <property type="entry name" value="DAO"/>
</dbReference>
<evidence type="ECO:0000256" key="4">
    <source>
        <dbReference type="ARBA" id="ARBA00022827"/>
    </source>
</evidence>
<keyword evidence="11" id="KW-1185">Reference proteome</keyword>
<evidence type="ECO:0000256" key="7">
    <source>
        <dbReference type="ARBA" id="ARBA00039751"/>
    </source>
</evidence>
<proteinExistence type="inferred from homology"/>
<comment type="similarity">
    <text evidence="2">Belongs to the DAMOX/DASOX family.</text>
</comment>
<gene>
    <name evidence="10" type="ORF">ACFQY0_17000</name>
</gene>
<dbReference type="Pfam" id="PF01266">
    <property type="entry name" value="DAO"/>
    <property type="match status" value="1"/>
</dbReference>
<keyword evidence="3" id="KW-0285">Flavoprotein</keyword>
<dbReference type="Gene3D" id="3.30.9.10">
    <property type="entry name" value="D-Amino Acid Oxidase, subunit A, domain 2"/>
    <property type="match status" value="1"/>
</dbReference>
<dbReference type="EMBL" id="JBHTBS010000010">
    <property type="protein sequence ID" value="MFC7338897.1"/>
    <property type="molecule type" value="Genomic_DNA"/>
</dbReference>
<comment type="cofactor">
    <cofactor evidence="1">
        <name>FAD</name>
        <dbReference type="ChEBI" id="CHEBI:57692"/>
    </cofactor>
</comment>
<evidence type="ECO:0000313" key="11">
    <source>
        <dbReference type="Proteomes" id="UP001596472"/>
    </source>
</evidence>
<name>A0ABW2LD49_9BACT</name>
<sequence length="322" mass="36499">MSDRSKKIAVIGQGLMGLTCAERLLEAGFNVDIHSKDEFWNTTSTSAGAYWWPHKAYPEERVSKWAKETYEVYKSVRNQAHTGVTFQRHRRFCLDPDDSAYARHLVDEWERIDGHDYGIDCVEAFSVILPVIDVPIYMPFLRNEVVKKGGRIQLRDVGCFTDLFPEYDLIINCTGVGAGELANDREVFSIRGQVIRVSASSEITESTRIYKARDEFTLVLPRSRDIILGGTAQENDWSLEVRDEDTEEILRRCQEIVPALVDCQFMGASVGLRPGRKVIRLELERLNDGKAVIHNYGHGGGGFTVAWGCANEVRDLAEHYFC</sequence>
<dbReference type="PANTHER" id="PTHR11530">
    <property type="entry name" value="D-AMINO ACID OXIDASE"/>
    <property type="match status" value="1"/>
</dbReference>
<dbReference type="PROSITE" id="PS00677">
    <property type="entry name" value="DAO"/>
    <property type="match status" value="1"/>
</dbReference>
<evidence type="ECO:0000256" key="3">
    <source>
        <dbReference type="ARBA" id="ARBA00022630"/>
    </source>
</evidence>
<dbReference type="PANTHER" id="PTHR11530:SF11">
    <property type="entry name" value="D-ASPARTATE OXIDASE"/>
    <property type="match status" value="1"/>
</dbReference>
<keyword evidence="4" id="KW-0274">FAD</keyword>
<dbReference type="Gene3D" id="3.40.50.720">
    <property type="entry name" value="NAD(P)-binding Rossmann-like Domain"/>
    <property type="match status" value="1"/>
</dbReference>
<protein>
    <recommendedName>
        <fullName evidence="7">D-amino-acid oxidase</fullName>
        <ecNumber evidence="6">1.4.3.3</ecNumber>
    </recommendedName>
</protein>
<feature type="domain" description="FAD dependent oxidoreductase" evidence="9">
    <location>
        <begin position="7"/>
        <end position="315"/>
    </location>
</feature>
<dbReference type="SUPFAM" id="SSF51971">
    <property type="entry name" value="Nucleotide-binding domain"/>
    <property type="match status" value="1"/>
</dbReference>